<proteinExistence type="predicted"/>
<gene>
    <name evidence="2" type="ORF">DHA2_153922</name>
</gene>
<dbReference type="VEuPathDB" id="GiardiaDB:GL50581_741"/>
<dbReference type="Proteomes" id="UP000018320">
    <property type="component" value="Unassembled WGS sequence"/>
</dbReference>
<dbReference type="VEuPathDB" id="GiardiaDB:GL50803_008650"/>
<feature type="compositionally biased region" description="Basic and acidic residues" evidence="1">
    <location>
        <begin position="99"/>
        <end position="115"/>
    </location>
</feature>
<evidence type="ECO:0000256" key="1">
    <source>
        <dbReference type="SAM" id="MobiDB-lite"/>
    </source>
</evidence>
<evidence type="ECO:0000313" key="3">
    <source>
        <dbReference type="Proteomes" id="UP000018320"/>
    </source>
</evidence>
<reference evidence="2 3" key="2">
    <citation type="journal article" date="2013" name="Genome Biol. Evol.">
        <title>Genome sequencing of Giardia lamblia genotypes A2 and B isolates (DH and GS) and comparative analysis with the genomes of genotypes A1 and E (WB and Pig).</title>
        <authorList>
            <person name="Adam R.D."/>
            <person name="Dahlstrom E.W."/>
            <person name="Martens C.A."/>
            <person name="Bruno D.P."/>
            <person name="Barbian K.D."/>
            <person name="Ricklefs S.M."/>
            <person name="Hernandez M.M."/>
            <person name="Narla N.P."/>
            <person name="Patel R.B."/>
            <person name="Porcella S.F."/>
            <person name="Nash T.E."/>
        </authorList>
    </citation>
    <scope>NUCLEOTIDE SEQUENCE [LARGE SCALE GENOMIC DNA]</scope>
    <source>
        <strain evidence="2 3">DH</strain>
    </source>
</reference>
<sequence length="115" mass="13326">MPRKNLMLKVSLYPRFIAQYGEDRLSTLLAEAKEELDKLDLKCGLPRDYKHTPIINRFSKDEIVAESMLKSYLCTVSSLPEDAIERLKHQLLPGNSDDNDVKDTEPFKEPYLKQK</sequence>
<dbReference type="VEuPathDB" id="GiardiaDB:DHA2_153922"/>
<dbReference type="EMBL" id="AHGT01000095">
    <property type="protein sequence ID" value="ESU35188.1"/>
    <property type="molecule type" value="Genomic_DNA"/>
</dbReference>
<evidence type="ECO:0000313" key="2">
    <source>
        <dbReference type="EMBL" id="ESU35188.1"/>
    </source>
</evidence>
<accession>V6T8J6</accession>
<dbReference type="VEuPathDB" id="GiardiaDB:QR46_0008"/>
<reference evidence="3" key="1">
    <citation type="submission" date="2012-02" db="EMBL/GenBank/DDBJ databases">
        <title>Genome sequencing of Giardia lamblia Genotypes A2 and B isolates (DH and GS) and comparative analysis with the genomes of Genotypes A1 and E (WB and Pig).</title>
        <authorList>
            <person name="Adam R."/>
            <person name="Dahlstrom E."/>
            <person name="Martens C."/>
            <person name="Bruno D."/>
            <person name="Barbian K."/>
            <person name="Porcella S.F."/>
            <person name="Nash T."/>
        </authorList>
    </citation>
    <scope>NUCLEOTIDE SEQUENCE</scope>
    <source>
        <strain evidence="3">DH</strain>
    </source>
</reference>
<organism evidence="2 3">
    <name type="scientific">Giardia intestinalis</name>
    <name type="common">Giardia lamblia</name>
    <dbReference type="NCBI Taxonomy" id="5741"/>
    <lineage>
        <taxon>Eukaryota</taxon>
        <taxon>Metamonada</taxon>
        <taxon>Diplomonadida</taxon>
        <taxon>Hexamitidae</taxon>
        <taxon>Giardiinae</taxon>
        <taxon>Giardia</taxon>
    </lineage>
</organism>
<name>V6T8J6_GIAIN</name>
<comment type="caution">
    <text evidence="2">The sequence shown here is derived from an EMBL/GenBank/DDBJ whole genome shotgun (WGS) entry which is preliminary data.</text>
</comment>
<feature type="region of interest" description="Disordered" evidence="1">
    <location>
        <begin position="91"/>
        <end position="115"/>
    </location>
</feature>
<protein>
    <submittedName>
        <fullName evidence="2">Uncharacterized protein</fullName>
    </submittedName>
</protein>
<dbReference type="AlphaFoldDB" id="V6T8J6"/>